<keyword evidence="3" id="KW-1185">Reference proteome</keyword>
<dbReference type="Gene3D" id="1.20.1280.50">
    <property type="match status" value="1"/>
</dbReference>
<organism evidence="2 3">
    <name type="scientific">Eutrema salsugineum</name>
    <name type="common">Saltwater cress</name>
    <name type="synonym">Sisymbrium salsugineum</name>
    <dbReference type="NCBI Taxonomy" id="72664"/>
    <lineage>
        <taxon>Eukaryota</taxon>
        <taxon>Viridiplantae</taxon>
        <taxon>Streptophyta</taxon>
        <taxon>Embryophyta</taxon>
        <taxon>Tracheophyta</taxon>
        <taxon>Spermatophyta</taxon>
        <taxon>Magnoliopsida</taxon>
        <taxon>eudicotyledons</taxon>
        <taxon>Gunneridae</taxon>
        <taxon>Pentapetalae</taxon>
        <taxon>rosids</taxon>
        <taxon>malvids</taxon>
        <taxon>Brassicales</taxon>
        <taxon>Brassicaceae</taxon>
        <taxon>Eutremeae</taxon>
        <taxon>Eutrema</taxon>
    </lineage>
</organism>
<dbReference type="InterPro" id="IPR001810">
    <property type="entry name" value="F-box_dom"/>
</dbReference>
<dbReference type="InterPro" id="IPR036047">
    <property type="entry name" value="F-box-like_dom_sf"/>
</dbReference>
<dbReference type="SMART" id="SM00256">
    <property type="entry name" value="FBOX"/>
    <property type="match status" value="1"/>
</dbReference>
<dbReference type="PANTHER" id="PTHR31111:SF130">
    <property type="entry name" value="F-BOX ASSOCIATED UBIQUITINATION EFFECTOR FAMILY PROTEIN"/>
    <property type="match status" value="1"/>
</dbReference>
<evidence type="ECO:0000313" key="3">
    <source>
        <dbReference type="Proteomes" id="UP000030689"/>
    </source>
</evidence>
<evidence type="ECO:0000259" key="1">
    <source>
        <dbReference type="PROSITE" id="PS50181"/>
    </source>
</evidence>
<evidence type="ECO:0000313" key="2">
    <source>
        <dbReference type="EMBL" id="ESQ33548.1"/>
    </source>
</evidence>
<dbReference type="Pfam" id="PF08268">
    <property type="entry name" value="FBA_3"/>
    <property type="match status" value="1"/>
</dbReference>
<dbReference type="InterPro" id="IPR013187">
    <property type="entry name" value="F-box-assoc_dom_typ3"/>
</dbReference>
<feature type="domain" description="F-box" evidence="1">
    <location>
        <begin position="1"/>
        <end position="47"/>
    </location>
</feature>
<dbReference type="SUPFAM" id="SSF50965">
    <property type="entry name" value="Galactose oxidase, central domain"/>
    <property type="match status" value="1"/>
</dbReference>
<sequence length="401" mass="47067">MDSLPIDLIRDIFSRLPAKSIGRSRCVSRQWESILCRQDFTELFLTRSSARPRLFFAFKGYQKWHFFSSPQPHSPHDRSSSSLVVEADSHSQLKLPGGMRLDFCSRAYGLFCFRLVSNQYVDTVQHVICNPTTGQYTILPKLRTNRQRWYSFLGFDPIDKQFKVLLCMAELSFECDYRILTLETGKMCWRKIKPPLTHHPAADSSQGICIDGVLYYFAQEYKNPCLKKFMFINAPLSIYEWDVIKLINYKGKLAVISGLRNSTTGSDERPILEFFVWVLEYYEFQEWSQYAYTFPDHNFIDRYNVFVVGVTTKGEINFSKKYGRTPDYVFYFNPESNTLRSVEIQVNHEVLDHRSYTRDGASTFVDHVEDLNFDMRAHLLQDRLRFESINKFDALSLLDYD</sequence>
<accession>V4L1E4</accession>
<dbReference type="AlphaFoldDB" id="V4L1E4"/>
<dbReference type="Proteomes" id="UP000030689">
    <property type="component" value="Unassembled WGS sequence"/>
</dbReference>
<reference evidence="2 3" key="1">
    <citation type="journal article" date="2013" name="Front. Plant Sci.">
        <title>The Reference Genome of the Halophytic Plant Eutrema salsugineum.</title>
        <authorList>
            <person name="Yang R."/>
            <person name="Jarvis D.E."/>
            <person name="Chen H."/>
            <person name="Beilstein M.A."/>
            <person name="Grimwood J."/>
            <person name="Jenkins J."/>
            <person name="Shu S."/>
            <person name="Prochnik S."/>
            <person name="Xin M."/>
            <person name="Ma C."/>
            <person name="Schmutz J."/>
            <person name="Wing R.A."/>
            <person name="Mitchell-Olds T."/>
            <person name="Schumaker K.S."/>
            <person name="Wang X."/>
        </authorList>
    </citation>
    <scope>NUCLEOTIDE SEQUENCE [LARGE SCALE GENOMIC DNA]</scope>
</reference>
<dbReference type="InterPro" id="IPR017451">
    <property type="entry name" value="F-box-assoc_interact_dom"/>
</dbReference>
<dbReference type="NCBIfam" id="TIGR01640">
    <property type="entry name" value="F_box_assoc_1"/>
    <property type="match status" value="1"/>
</dbReference>
<dbReference type="InterPro" id="IPR011043">
    <property type="entry name" value="Gal_Oxase/kelch_b-propeller"/>
</dbReference>
<gene>
    <name evidence="2" type="ORF">EUTSA_v10009883mg</name>
</gene>
<dbReference type="eggNOG" id="ENOG502S2EQ">
    <property type="taxonomic scope" value="Eukaryota"/>
</dbReference>
<dbReference type="PROSITE" id="PS50181">
    <property type="entry name" value="FBOX"/>
    <property type="match status" value="1"/>
</dbReference>
<name>V4L1E4_EUTSA</name>
<dbReference type="KEGG" id="eus:EUTSA_v10009883mg"/>
<dbReference type="OMA" id="MFINAPL"/>
<dbReference type="EMBL" id="KI517683">
    <property type="protein sequence ID" value="ESQ33548.1"/>
    <property type="molecule type" value="Genomic_DNA"/>
</dbReference>
<dbReference type="CDD" id="cd22157">
    <property type="entry name" value="F-box_AtFBW1-like"/>
    <property type="match status" value="1"/>
</dbReference>
<dbReference type="PANTHER" id="PTHR31111">
    <property type="entry name" value="BNAA05G37150D PROTEIN-RELATED"/>
    <property type="match status" value="1"/>
</dbReference>
<dbReference type="SUPFAM" id="SSF81383">
    <property type="entry name" value="F-box domain"/>
    <property type="match status" value="1"/>
</dbReference>
<dbReference type="Pfam" id="PF00646">
    <property type="entry name" value="F-box"/>
    <property type="match status" value="1"/>
</dbReference>
<proteinExistence type="predicted"/>
<dbReference type="Gramene" id="ESQ33548">
    <property type="protein sequence ID" value="ESQ33548"/>
    <property type="gene ID" value="EUTSA_v10009883mg"/>
</dbReference>
<protein>
    <recommendedName>
        <fullName evidence="1">F-box domain-containing protein</fullName>
    </recommendedName>
</protein>